<gene>
    <name evidence="1" type="ORF">IAA52_04195</name>
</gene>
<dbReference type="AlphaFoldDB" id="A0A9D1CW57"/>
<evidence type="ECO:0000313" key="1">
    <source>
        <dbReference type="EMBL" id="HIQ82283.1"/>
    </source>
</evidence>
<name>A0A9D1CW57_9FIRM</name>
<reference evidence="1" key="1">
    <citation type="submission" date="2020-10" db="EMBL/GenBank/DDBJ databases">
        <authorList>
            <person name="Gilroy R."/>
        </authorList>
    </citation>
    <scope>NUCLEOTIDE SEQUENCE</scope>
    <source>
        <strain evidence="1">ChiSjej6B24-2974</strain>
    </source>
</reference>
<dbReference type="Proteomes" id="UP000824260">
    <property type="component" value="Unassembled WGS sequence"/>
</dbReference>
<reference evidence="1" key="2">
    <citation type="journal article" date="2021" name="PeerJ">
        <title>Extensive microbial diversity within the chicken gut microbiome revealed by metagenomics and culture.</title>
        <authorList>
            <person name="Gilroy R."/>
            <person name="Ravi A."/>
            <person name="Getino M."/>
            <person name="Pursley I."/>
            <person name="Horton D.L."/>
            <person name="Alikhan N.F."/>
            <person name="Baker D."/>
            <person name="Gharbi K."/>
            <person name="Hall N."/>
            <person name="Watson M."/>
            <person name="Adriaenssens E.M."/>
            <person name="Foster-Nyarko E."/>
            <person name="Jarju S."/>
            <person name="Secka A."/>
            <person name="Antonio M."/>
            <person name="Oren A."/>
            <person name="Chaudhuri R.R."/>
            <person name="La Ragione R."/>
            <person name="Hildebrand F."/>
            <person name="Pallen M.J."/>
        </authorList>
    </citation>
    <scope>NUCLEOTIDE SEQUENCE</scope>
    <source>
        <strain evidence="1">ChiSjej6B24-2974</strain>
    </source>
</reference>
<sequence length="140" mass="16132">MMRNKLPQALPCLQITGLAAQVAEKYGLRPVPYSALRRVYDTRFPLPVQTRSPNGQMWVDRYYIAWQLGSGPVRYGYLTRRHIFEELTAYRAAARLRGTPVLLPADIGAAFSSALRQMRLQEKNIWISPRLNKSERLDVR</sequence>
<proteinExistence type="predicted"/>
<protein>
    <submittedName>
        <fullName evidence="1">Uncharacterized protein</fullName>
    </submittedName>
</protein>
<dbReference type="EMBL" id="DVFZ01000043">
    <property type="protein sequence ID" value="HIQ82283.1"/>
    <property type="molecule type" value="Genomic_DNA"/>
</dbReference>
<accession>A0A9D1CW57</accession>
<evidence type="ECO:0000313" key="2">
    <source>
        <dbReference type="Proteomes" id="UP000824260"/>
    </source>
</evidence>
<comment type="caution">
    <text evidence="1">The sequence shown here is derived from an EMBL/GenBank/DDBJ whole genome shotgun (WGS) entry which is preliminary data.</text>
</comment>
<organism evidence="1 2">
    <name type="scientific">Candidatus Pullichristensenella stercorigallinarum</name>
    <dbReference type="NCBI Taxonomy" id="2840909"/>
    <lineage>
        <taxon>Bacteria</taxon>
        <taxon>Bacillati</taxon>
        <taxon>Bacillota</taxon>
        <taxon>Clostridia</taxon>
        <taxon>Candidatus Pullichristensenella</taxon>
    </lineage>
</organism>